<dbReference type="Proteomes" id="UP000236291">
    <property type="component" value="Unassembled WGS sequence"/>
</dbReference>
<evidence type="ECO:0000256" key="3">
    <source>
        <dbReference type="ARBA" id="ARBA00023274"/>
    </source>
</evidence>
<organism evidence="4 5">
    <name type="scientific">Trifolium pratense</name>
    <name type="common">Red clover</name>
    <dbReference type="NCBI Taxonomy" id="57577"/>
    <lineage>
        <taxon>Eukaryota</taxon>
        <taxon>Viridiplantae</taxon>
        <taxon>Streptophyta</taxon>
        <taxon>Embryophyta</taxon>
        <taxon>Tracheophyta</taxon>
        <taxon>Spermatophyta</taxon>
        <taxon>Magnoliopsida</taxon>
        <taxon>eudicotyledons</taxon>
        <taxon>Gunneridae</taxon>
        <taxon>Pentapetalae</taxon>
        <taxon>rosids</taxon>
        <taxon>fabids</taxon>
        <taxon>Fabales</taxon>
        <taxon>Fabaceae</taxon>
        <taxon>Papilionoideae</taxon>
        <taxon>50 kb inversion clade</taxon>
        <taxon>NPAAA clade</taxon>
        <taxon>Hologalegina</taxon>
        <taxon>IRL clade</taxon>
        <taxon>Trifolieae</taxon>
        <taxon>Trifolium</taxon>
    </lineage>
</organism>
<dbReference type="PANTHER" id="PTHR20981">
    <property type="entry name" value="60S RIBOSOMAL PROTEIN L21"/>
    <property type="match status" value="1"/>
</dbReference>
<comment type="similarity">
    <text evidence="1">Belongs to the eukaryotic ribosomal protein eL21 family.</text>
</comment>
<sequence>MPHKFYHGRTGRVWNVTKRAIGVEVNKQ</sequence>
<dbReference type="InterPro" id="IPR008991">
    <property type="entry name" value="Translation_prot_SH3-like_sf"/>
</dbReference>
<dbReference type="InterPro" id="IPR036948">
    <property type="entry name" value="Ribosomal_eL21_sf"/>
</dbReference>
<name>A0A2K3KV04_TRIPR</name>
<reference evidence="4 5" key="2">
    <citation type="journal article" date="2017" name="Front. Plant Sci.">
        <title>Gene Classification and Mining of Molecular Markers Useful in Red Clover (Trifolium pratense) Breeding.</title>
        <authorList>
            <person name="Istvanek J."/>
            <person name="Dluhosova J."/>
            <person name="Dluhos P."/>
            <person name="Patkova L."/>
            <person name="Nedelnik J."/>
            <person name="Repkova J."/>
        </authorList>
    </citation>
    <scope>NUCLEOTIDE SEQUENCE [LARGE SCALE GENOMIC DNA]</scope>
    <source>
        <strain evidence="5">cv. Tatra</strain>
        <tissue evidence="4">Young leaves</tissue>
    </source>
</reference>
<accession>A0A2K3KV04</accession>
<dbReference type="AlphaFoldDB" id="A0A2K3KV04"/>
<protein>
    <submittedName>
        <fullName evidence="4">Uncharacterized protein</fullName>
    </submittedName>
</protein>
<evidence type="ECO:0000313" key="5">
    <source>
        <dbReference type="Proteomes" id="UP000236291"/>
    </source>
</evidence>
<dbReference type="SUPFAM" id="SSF50104">
    <property type="entry name" value="Translation proteins SH3-like domain"/>
    <property type="match status" value="1"/>
</dbReference>
<dbReference type="GO" id="GO:0006412">
    <property type="term" value="P:translation"/>
    <property type="evidence" value="ECO:0007669"/>
    <property type="project" value="InterPro"/>
</dbReference>
<dbReference type="STRING" id="57577.A0A2K3KV04"/>
<feature type="non-terminal residue" evidence="4">
    <location>
        <position position="28"/>
    </location>
</feature>
<keyword evidence="3" id="KW-0687">Ribonucleoprotein</keyword>
<gene>
    <name evidence="4" type="ORF">L195_g057112</name>
</gene>
<dbReference type="GO" id="GO:0005840">
    <property type="term" value="C:ribosome"/>
    <property type="evidence" value="ECO:0007669"/>
    <property type="project" value="UniProtKB-KW"/>
</dbReference>
<dbReference type="GO" id="GO:1990904">
    <property type="term" value="C:ribonucleoprotein complex"/>
    <property type="evidence" value="ECO:0007669"/>
    <property type="project" value="UniProtKB-KW"/>
</dbReference>
<evidence type="ECO:0000313" key="4">
    <source>
        <dbReference type="EMBL" id="PNX70123.1"/>
    </source>
</evidence>
<evidence type="ECO:0000256" key="1">
    <source>
        <dbReference type="ARBA" id="ARBA00008427"/>
    </source>
</evidence>
<dbReference type="EMBL" id="ASHM01111441">
    <property type="protein sequence ID" value="PNX70123.1"/>
    <property type="molecule type" value="Genomic_DNA"/>
</dbReference>
<comment type="caution">
    <text evidence="4">The sequence shown here is derived from an EMBL/GenBank/DDBJ whole genome shotgun (WGS) entry which is preliminary data.</text>
</comment>
<dbReference type="Gene3D" id="2.30.30.70">
    <property type="entry name" value="Ribosomal protein L21"/>
    <property type="match status" value="1"/>
</dbReference>
<evidence type="ECO:0000256" key="2">
    <source>
        <dbReference type="ARBA" id="ARBA00022980"/>
    </source>
</evidence>
<proteinExistence type="inferred from homology"/>
<dbReference type="InterPro" id="IPR001147">
    <property type="entry name" value="Ribosomal_eL21"/>
</dbReference>
<dbReference type="GO" id="GO:0003735">
    <property type="term" value="F:structural constituent of ribosome"/>
    <property type="evidence" value="ECO:0007669"/>
    <property type="project" value="InterPro"/>
</dbReference>
<dbReference type="Pfam" id="PF01157">
    <property type="entry name" value="Ribosomal_L21e"/>
    <property type="match status" value="1"/>
</dbReference>
<keyword evidence="2" id="KW-0689">Ribosomal protein</keyword>
<reference evidence="4 5" key="1">
    <citation type="journal article" date="2014" name="Am. J. Bot.">
        <title>Genome assembly and annotation for red clover (Trifolium pratense; Fabaceae).</title>
        <authorList>
            <person name="Istvanek J."/>
            <person name="Jaros M."/>
            <person name="Krenek A."/>
            <person name="Repkova J."/>
        </authorList>
    </citation>
    <scope>NUCLEOTIDE SEQUENCE [LARGE SCALE GENOMIC DNA]</scope>
    <source>
        <strain evidence="5">cv. Tatra</strain>
        <tissue evidence="4">Young leaves</tissue>
    </source>
</reference>